<evidence type="ECO:0000259" key="4">
    <source>
        <dbReference type="PROSITE" id="PS50043"/>
    </source>
</evidence>
<dbReference type="GO" id="GO:0006355">
    <property type="term" value="P:regulation of DNA-templated transcription"/>
    <property type="evidence" value="ECO:0007669"/>
    <property type="project" value="InterPro"/>
</dbReference>
<dbReference type="PANTHER" id="PTHR45566:SF1">
    <property type="entry name" value="HTH-TYPE TRANSCRIPTIONAL REGULATOR YHJB-RELATED"/>
    <property type="match status" value="1"/>
</dbReference>
<evidence type="ECO:0000256" key="1">
    <source>
        <dbReference type="ARBA" id="ARBA00022553"/>
    </source>
</evidence>
<keyword evidence="2" id="KW-0238">DNA-binding</keyword>
<evidence type="ECO:0000313" key="6">
    <source>
        <dbReference type="EMBL" id="TRD23020.1"/>
    </source>
</evidence>
<proteinExistence type="predicted"/>
<dbReference type="PRINTS" id="PR00038">
    <property type="entry name" value="HTHLUXR"/>
</dbReference>
<accession>A0A547Q9J6</accession>
<dbReference type="InterPro" id="IPR000792">
    <property type="entry name" value="Tscrpt_reg_LuxR_C"/>
</dbReference>
<feature type="domain" description="Response regulatory" evidence="5">
    <location>
        <begin position="2"/>
        <end position="115"/>
    </location>
</feature>
<feature type="modified residue" description="4-aspartylphosphate" evidence="3">
    <location>
        <position position="52"/>
    </location>
</feature>
<comment type="caution">
    <text evidence="6">The sequence shown here is derived from an EMBL/GenBank/DDBJ whole genome shotgun (WGS) entry which is preliminary data.</text>
</comment>
<dbReference type="GO" id="GO:0003677">
    <property type="term" value="F:DNA binding"/>
    <property type="evidence" value="ECO:0007669"/>
    <property type="project" value="UniProtKB-KW"/>
</dbReference>
<dbReference type="SUPFAM" id="SSF52172">
    <property type="entry name" value="CheY-like"/>
    <property type="match status" value="1"/>
</dbReference>
<dbReference type="PANTHER" id="PTHR45566">
    <property type="entry name" value="HTH-TYPE TRANSCRIPTIONAL REGULATOR YHJB-RELATED"/>
    <property type="match status" value="1"/>
</dbReference>
<protein>
    <submittedName>
        <fullName evidence="6">Response regulator transcription factor</fullName>
    </submittedName>
</protein>
<dbReference type="GO" id="GO:0000160">
    <property type="term" value="P:phosphorelay signal transduction system"/>
    <property type="evidence" value="ECO:0007669"/>
    <property type="project" value="InterPro"/>
</dbReference>
<dbReference type="InterPro" id="IPR058245">
    <property type="entry name" value="NreC/VraR/RcsB-like_REC"/>
</dbReference>
<dbReference type="RefSeq" id="WP_142833210.1">
    <property type="nucleotide sequence ID" value="NZ_VFSV01000003.1"/>
</dbReference>
<dbReference type="SUPFAM" id="SSF46894">
    <property type="entry name" value="C-terminal effector domain of the bipartite response regulators"/>
    <property type="match status" value="1"/>
</dbReference>
<gene>
    <name evidence="6" type="ORF">FEV53_02320</name>
</gene>
<dbReference type="SMART" id="SM00448">
    <property type="entry name" value="REC"/>
    <property type="match status" value="1"/>
</dbReference>
<dbReference type="EMBL" id="VFSV01000003">
    <property type="protein sequence ID" value="TRD23020.1"/>
    <property type="molecule type" value="Genomic_DNA"/>
</dbReference>
<dbReference type="InterPro" id="IPR036388">
    <property type="entry name" value="WH-like_DNA-bd_sf"/>
</dbReference>
<name>A0A547Q9J6_9RHOB</name>
<dbReference type="InterPro" id="IPR016032">
    <property type="entry name" value="Sig_transdc_resp-reg_C-effctor"/>
</dbReference>
<dbReference type="Pfam" id="PF00196">
    <property type="entry name" value="GerE"/>
    <property type="match status" value="1"/>
</dbReference>
<evidence type="ECO:0000259" key="5">
    <source>
        <dbReference type="PROSITE" id="PS50110"/>
    </source>
</evidence>
<organism evidence="6 7">
    <name type="scientific">Palleronia caenipelagi</name>
    <dbReference type="NCBI Taxonomy" id="2489174"/>
    <lineage>
        <taxon>Bacteria</taxon>
        <taxon>Pseudomonadati</taxon>
        <taxon>Pseudomonadota</taxon>
        <taxon>Alphaproteobacteria</taxon>
        <taxon>Rhodobacterales</taxon>
        <taxon>Roseobacteraceae</taxon>
        <taxon>Palleronia</taxon>
    </lineage>
</organism>
<dbReference type="AlphaFoldDB" id="A0A547Q9J6"/>
<dbReference type="CDD" id="cd17535">
    <property type="entry name" value="REC_NarL-like"/>
    <property type="match status" value="1"/>
</dbReference>
<dbReference type="InterPro" id="IPR011006">
    <property type="entry name" value="CheY-like_superfamily"/>
</dbReference>
<keyword evidence="7" id="KW-1185">Reference proteome</keyword>
<feature type="domain" description="HTH luxR-type" evidence="4">
    <location>
        <begin position="134"/>
        <end position="199"/>
    </location>
</feature>
<dbReference type="Pfam" id="PF00072">
    <property type="entry name" value="Response_reg"/>
    <property type="match status" value="1"/>
</dbReference>
<evidence type="ECO:0000313" key="7">
    <source>
        <dbReference type="Proteomes" id="UP000318590"/>
    </source>
</evidence>
<dbReference type="CDD" id="cd06170">
    <property type="entry name" value="LuxR_C_like"/>
    <property type="match status" value="1"/>
</dbReference>
<dbReference type="SMART" id="SM00421">
    <property type="entry name" value="HTH_LUXR"/>
    <property type="match status" value="1"/>
</dbReference>
<dbReference type="InterPro" id="IPR051015">
    <property type="entry name" value="EvgA-like"/>
</dbReference>
<keyword evidence="1 3" id="KW-0597">Phosphoprotein</keyword>
<dbReference type="PROSITE" id="PS50043">
    <property type="entry name" value="HTH_LUXR_2"/>
    <property type="match status" value="1"/>
</dbReference>
<dbReference type="OrthoDB" id="3679796at2"/>
<dbReference type="InterPro" id="IPR001789">
    <property type="entry name" value="Sig_transdc_resp-reg_receiver"/>
</dbReference>
<sequence>MRVLIADDHDLLRDTLVAFLANEGIETLTAASFGEAMQIADSATGLDLVLLDFKMPGMSGLEGVRKALEKGLRVAVISGEANRSTAEQALALGAIGFVPKTMPAKSMISAIRYMVTGEKFAPVEFMIESSGNSDHPIVQKLSARELQVLEGLTEGKSNKEIARDLDLSEPTVKLHIKTMYRKVGVANRTQAAMLAKEEGIF</sequence>
<dbReference type="Proteomes" id="UP000318590">
    <property type="component" value="Unassembled WGS sequence"/>
</dbReference>
<dbReference type="Gene3D" id="1.10.10.10">
    <property type="entry name" value="Winged helix-like DNA-binding domain superfamily/Winged helix DNA-binding domain"/>
    <property type="match status" value="1"/>
</dbReference>
<reference evidence="6 7" key="1">
    <citation type="submission" date="2019-06" db="EMBL/GenBank/DDBJ databases">
        <title>Paenimaribius caenipelagi gen. nov., sp. nov., isolated from a tidal flat.</title>
        <authorList>
            <person name="Yoon J.-H."/>
        </authorList>
    </citation>
    <scope>NUCLEOTIDE SEQUENCE [LARGE SCALE GENOMIC DNA]</scope>
    <source>
        <strain evidence="6 7">JBTF-M29</strain>
    </source>
</reference>
<dbReference type="Gene3D" id="3.40.50.2300">
    <property type="match status" value="1"/>
</dbReference>
<evidence type="ECO:0000256" key="2">
    <source>
        <dbReference type="ARBA" id="ARBA00023125"/>
    </source>
</evidence>
<evidence type="ECO:0000256" key="3">
    <source>
        <dbReference type="PROSITE-ProRule" id="PRU00169"/>
    </source>
</evidence>
<dbReference type="PROSITE" id="PS50110">
    <property type="entry name" value="RESPONSE_REGULATORY"/>
    <property type="match status" value="1"/>
</dbReference>